<name>A0A2V2LIC2_9RHOB</name>
<dbReference type="GO" id="GO:0003700">
    <property type="term" value="F:DNA-binding transcription factor activity"/>
    <property type="evidence" value="ECO:0007669"/>
    <property type="project" value="InterPro"/>
</dbReference>
<keyword evidence="7" id="KW-1185">Reference proteome</keyword>
<gene>
    <name evidence="6" type="ORF">DKT77_15895</name>
</gene>
<dbReference type="EMBL" id="QGKU01000048">
    <property type="protein sequence ID" value="PWR01613.1"/>
    <property type="molecule type" value="Genomic_DNA"/>
</dbReference>
<dbReference type="AlphaFoldDB" id="A0A2V2LIC2"/>
<dbReference type="InterPro" id="IPR000847">
    <property type="entry name" value="LysR_HTH_N"/>
</dbReference>
<reference evidence="6 7" key="1">
    <citation type="submission" date="2018-05" db="EMBL/GenBank/DDBJ databases">
        <title>Rhodobacteraceae gen. nov., sp. nov. isolated from sea water.</title>
        <authorList>
            <person name="Ren Y."/>
        </authorList>
    </citation>
    <scope>NUCLEOTIDE SEQUENCE [LARGE SCALE GENOMIC DNA]</scope>
    <source>
        <strain evidence="6 7">TG-679</strain>
    </source>
</reference>
<dbReference type="Proteomes" id="UP000245680">
    <property type="component" value="Unassembled WGS sequence"/>
</dbReference>
<organism evidence="6 7">
    <name type="scientific">Meridianimarinicoccus roseus</name>
    <dbReference type="NCBI Taxonomy" id="2072018"/>
    <lineage>
        <taxon>Bacteria</taxon>
        <taxon>Pseudomonadati</taxon>
        <taxon>Pseudomonadota</taxon>
        <taxon>Alphaproteobacteria</taxon>
        <taxon>Rhodobacterales</taxon>
        <taxon>Paracoccaceae</taxon>
        <taxon>Meridianimarinicoccus</taxon>
    </lineage>
</organism>
<evidence type="ECO:0000313" key="7">
    <source>
        <dbReference type="Proteomes" id="UP000245680"/>
    </source>
</evidence>
<dbReference type="Pfam" id="PF00126">
    <property type="entry name" value="HTH_1"/>
    <property type="match status" value="1"/>
</dbReference>
<dbReference type="GO" id="GO:0006351">
    <property type="term" value="P:DNA-templated transcription"/>
    <property type="evidence" value="ECO:0007669"/>
    <property type="project" value="TreeGrafter"/>
</dbReference>
<dbReference type="Gene3D" id="1.10.10.10">
    <property type="entry name" value="Winged helix-like DNA-binding domain superfamily/Winged helix DNA-binding domain"/>
    <property type="match status" value="1"/>
</dbReference>
<evidence type="ECO:0000313" key="6">
    <source>
        <dbReference type="EMBL" id="PWR01613.1"/>
    </source>
</evidence>
<keyword evidence="4" id="KW-0804">Transcription</keyword>
<dbReference type="Gene3D" id="3.40.190.10">
    <property type="entry name" value="Periplasmic binding protein-like II"/>
    <property type="match status" value="2"/>
</dbReference>
<evidence type="ECO:0000259" key="5">
    <source>
        <dbReference type="PROSITE" id="PS50931"/>
    </source>
</evidence>
<evidence type="ECO:0000256" key="2">
    <source>
        <dbReference type="ARBA" id="ARBA00023015"/>
    </source>
</evidence>
<dbReference type="Pfam" id="PF03466">
    <property type="entry name" value="LysR_substrate"/>
    <property type="match status" value="1"/>
</dbReference>
<protein>
    <submittedName>
        <fullName evidence="6">LysR family transcriptional regulator</fullName>
    </submittedName>
</protein>
<dbReference type="InterPro" id="IPR036390">
    <property type="entry name" value="WH_DNA-bd_sf"/>
</dbReference>
<dbReference type="InterPro" id="IPR058163">
    <property type="entry name" value="LysR-type_TF_proteobact-type"/>
</dbReference>
<keyword evidence="3" id="KW-0238">DNA-binding</keyword>
<dbReference type="OrthoDB" id="7328368at2"/>
<evidence type="ECO:0000256" key="3">
    <source>
        <dbReference type="ARBA" id="ARBA00023125"/>
    </source>
</evidence>
<dbReference type="InterPro" id="IPR005119">
    <property type="entry name" value="LysR_subst-bd"/>
</dbReference>
<dbReference type="PROSITE" id="PS50931">
    <property type="entry name" value="HTH_LYSR"/>
    <property type="match status" value="1"/>
</dbReference>
<dbReference type="PANTHER" id="PTHR30537:SF79">
    <property type="entry name" value="TRANSCRIPTIONAL REGULATOR-RELATED"/>
    <property type="match status" value="1"/>
</dbReference>
<accession>A0A2V2LIC2</accession>
<comment type="similarity">
    <text evidence="1">Belongs to the LysR transcriptional regulatory family.</text>
</comment>
<sequence>MRWTDMPPLTALRAFAALAETRSASRAGAALNVSHAAISQHVRALEARLNVALVRRDGRGLALTEDGQALATVLLGAFGDIRTALDALSEAENDRPLQVSATPNFAANWLMPRLSDFRARHPDIELMINPSPDLVQVGRDGFDVAIRFGDGRWPGLAVEPLIETNIVILAARDLIGDRPIDGPSDLLDLPWLQELGTDEVTTWLARHGVTERRTRRMTHLPGNFVLEAIRRGDGIAATARAFAESDIASGRLLVLYEDATPGAGYHIVTSPGVPRPAARAFTAWLRRQAGGQAVTVG</sequence>
<dbReference type="GO" id="GO:0043565">
    <property type="term" value="F:sequence-specific DNA binding"/>
    <property type="evidence" value="ECO:0007669"/>
    <property type="project" value="TreeGrafter"/>
</dbReference>
<keyword evidence="2" id="KW-0805">Transcription regulation</keyword>
<dbReference type="InterPro" id="IPR036388">
    <property type="entry name" value="WH-like_DNA-bd_sf"/>
</dbReference>
<comment type="caution">
    <text evidence="6">The sequence shown here is derived from an EMBL/GenBank/DDBJ whole genome shotgun (WGS) entry which is preliminary data.</text>
</comment>
<evidence type="ECO:0000256" key="1">
    <source>
        <dbReference type="ARBA" id="ARBA00009437"/>
    </source>
</evidence>
<feature type="domain" description="HTH lysR-type" evidence="5">
    <location>
        <begin position="7"/>
        <end position="64"/>
    </location>
</feature>
<evidence type="ECO:0000256" key="4">
    <source>
        <dbReference type="ARBA" id="ARBA00023163"/>
    </source>
</evidence>
<dbReference type="SUPFAM" id="SSF53850">
    <property type="entry name" value="Periplasmic binding protein-like II"/>
    <property type="match status" value="1"/>
</dbReference>
<proteinExistence type="inferred from homology"/>
<dbReference type="PANTHER" id="PTHR30537">
    <property type="entry name" value="HTH-TYPE TRANSCRIPTIONAL REGULATOR"/>
    <property type="match status" value="1"/>
</dbReference>
<dbReference type="SUPFAM" id="SSF46785">
    <property type="entry name" value="Winged helix' DNA-binding domain"/>
    <property type="match status" value="1"/>
</dbReference>